<feature type="compositionally biased region" description="Polar residues" evidence="10">
    <location>
        <begin position="24"/>
        <end position="45"/>
    </location>
</feature>
<dbReference type="InterPro" id="IPR016439">
    <property type="entry name" value="Lag1/Lac1-like"/>
</dbReference>
<feature type="domain" description="TLC" evidence="12">
    <location>
        <begin position="171"/>
        <end position="390"/>
    </location>
</feature>
<keyword evidence="8" id="KW-0325">Glycoprotein</keyword>
<dbReference type="RefSeq" id="XP_037219749.1">
    <property type="nucleotide sequence ID" value="XM_037364105.1"/>
</dbReference>
<feature type="transmembrane region" description="Helical" evidence="11">
    <location>
        <begin position="255"/>
        <end position="274"/>
    </location>
</feature>
<dbReference type="OrthoDB" id="3053196at2759"/>
<protein>
    <submittedName>
        <fullName evidence="13">TLC domain-containing protein</fullName>
    </submittedName>
</protein>
<dbReference type="PROSITE" id="PS50922">
    <property type="entry name" value="TLC"/>
    <property type="match status" value="1"/>
</dbReference>
<dbReference type="Pfam" id="PF03798">
    <property type="entry name" value="TRAM_LAG1_CLN8"/>
    <property type="match status" value="1"/>
</dbReference>
<name>A0A8H6W747_9AGAR</name>
<feature type="compositionally biased region" description="Basic and acidic residues" evidence="10">
    <location>
        <begin position="408"/>
        <end position="417"/>
    </location>
</feature>
<comment type="similarity">
    <text evidence="2">Belongs to the sphingosine N-acyltransferase family.</text>
</comment>
<keyword evidence="4 9" id="KW-0812">Transmembrane</keyword>
<dbReference type="EMBL" id="JACAZF010000006">
    <property type="protein sequence ID" value="KAF7301749.1"/>
    <property type="molecule type" value="Genomic_DNA"/>
</dbReference>
<keyword evidence="5" id="KW-0256">Endoplasmic reticulum</keyword>
<keyword evidence="14" id="KW-1185">Reference proteome</keyword>
<evidence type="ECO:0000256" key="8">
    <source>
        <dbReference type="ARBA" id="ARBA00023180"/>
    </source>
</evidence>
<feature type="transmembrane region" description="Helical" evidence="11">
    <location>
        <begin position="225"/>
        <end position="243"/>
    </location>
</feature>
<evidence type="ECO:0000256" key="6">
    <source>
        <dbReference type="ARBA" id="ARBA00022989"/>
    </source>
</evidence>
<keyword evidence="6 11" id="KW-1133">Transmembrane helix</keyword>
<dbReference type="Proteomes" id="UP000636479">
    <property type="component" value="Unassembled WGS sequence"/>
</dbReference>
<evidence type="ECO:0000256" key="1">
    <source>
        <dbReference type="ARBA" id="ARBA00004477"/>
    </source>
</evidence>
<evidence type="ECO:0000313" key="13">
    <source>
        <dbReference type="EMBL" id="KAF7301749.1"/>
    </source>
</evidence>
<dbReference type="PANTHER" id="PTHR12560:SF11">
    <property type="entry name" value="CERAMIDE SYNTHASE LAC1-RELATED"/>
    <property type="match status" value="1"/>
</dbReference>
<dbReference type="PANTHER" id="PTHR12560">
    <property type="entry name" value="LONGEVITY ASSURANCE FACTOR 1 LAG1"/>
    <property type="match status" value="1"/>
</dbReference>
<evidence type="ECO:0000256" key="2">
    <source>
        <dbReference type="ARBA" id="ARBA00009808"/>
    </source>
</evidence>
<feature type="transmembrane region" description="Helical" evidence="11">
    <location>
        <begin position="363"/>
        <end position="382"/>
    </location>
</feature>
<comment type="subcellular location">
    <subcellularLocation>
        <location evidence="1">Endoplasmic reticulum membrane</location>
        <topology evidence="1">Multi-pass membrane protein</topology>
    </subcellularLocation>
</comment>
<evidence type="ECO:0000256" key="9">
    <source>
        <dbReference type="PROSITE-ProRule" id="PRU00205"/>
    </source>
</evidence>
<dbReference type="GO" id="GO:0005789">
    <property type="term" value="C:endoplasmic reticulum membrane"/>
    <property type="evidence" value="ECO:0007669"/>
    <property type="project" value="UniProtKB-SubCell"/>
</dbReference>
<evidence type="ECO:0000256" key="10">
    <source>
        <dbReference type="SAM" id="MobiDB-lite"/>
    </source>
</evidence>
<organism evidence="13 14">
    <name type="scientific">Mycena indigotica</name>
    <dbReference type="NCBI Taxonomy" id="2126181"/>
    <lineage>
        <taxon>Eukaryota</taxon>
        <taxon>Fungi</taxon>
        <taxon>Dikarya</taxon>
        <taxon>Basidiomycota</taxon>
        <taxon>Agaricomycotina</taxon>
        <taxon>Agaricomycetes</taxon>
        <taxon>Agaricomycetidae</taxon>
        <taxon>Agaricales</taxon>
        <taxon>Marasmiineae</taxon>
        <taxon>Mycenaceae</taxon>
        <taxon>Mycena</taxon>
    </lineage>
</organism>
<dbReference type="SMART" id="SM00724">
    <property type="entry name" value="TLC"/>
    <property type="match status" value="1"/>
</dbReference>
<reference evidence="13" key="1">
    <citation type="submission" date="2020-05" db="EMBL/GenBank/DDBJ databases">
        <title>Mycena genomes resolve the evolution of fungal bioluminescence.</title>
        <authorList>
            <person name="Tsai I.J."/>
        </authorList>
    </citation>
    <scope>NUCLEOTIDE SEQUENCE</scope>
    <source>
        <strain evidence="13">171206Taipei</strain>
    </source>
</reference>
<accession>A0A8H6W747</accession>
<dbReference type="AlphaFoldDB" id="A0A8H6W747"/>
<feature type="transmembrane region" description="Helical" evidence="11">
    <location>
        <begin position="139"/>
        <end position="159"/>
    </location>
</feature>
<gene>
    <name evidence="13" type="ORF">MIND_00740500</name>
</gene>
<keyword evidence="7 9" id="KW-0472">Membrane</keyword>
<keyword evidence="3" id="KW-0808">Transferase</keyword>
<dbReference type="GO" id="GO:0046513">
    <property type="term" value="P:ceramide biosynthetic process"/>
    <property type="evidence" value="ECO:0007669"/>
    <property type="project" value="InterPro"/>
</dbReference>
<evidence type="ECO:0000313" key="14">
    <source>
        <dbReference type="Proteomes" id="UP000636479"/>
    </source>
</evidence>
<proteinExistence type="inferred from homology"/>
<comment type="caution">
    <text evidence="13">The sequence shown here is derived from an EMBL/GenBank/DDBJ whole genome shotgun (WGS) entry which is preliminary data.</text>
</comment>
<evidence type="ECO:0000256" key="11">
    <source>
        <dbReference type="SAM" id="Phobius"/>
    </source>
</evidence>
<sequence>MDKKRAPPNISTDAATEHAASDGVQPQTPLTSGSSTPTRSLSPQRWTPPKVQPWLRWVIEPLEAFKLLLIPVVLYLNWELLTPRLQTIIEPWSSTLGPYLPDGQLPNPFAPLFLLSNPVASSPPDDPRYAKSYLDLVFIAYYVVFFSCFRQLVTVNLFRRVGHAYGINKEGKLDRLGEQGYAVVYFLLSSLWGIRVMYSLPIWWYQTKYFWLGYPHWDMTPELKRYYLMQMAYWCQQFIVLVLRLEKPRKDYNELIAHHIVTLWLVGWSYLVNLTLIGNAVYLSMDLPDTCLAFSKVLNYLRFERAKVFSFLIFTVVWAYFRHYLNFVILWSVWTEFDLIPEQSKRWFRPDGVWLVGWMRYQVFIPLVLLQLLNLFWFYLILRILLRTILTATTDDDRSDDEEEEEQKAEPPTEKSVPKQSGRIKSSKASNGKPKKS</sequence>
<dbReference type="GO" id="GO:0050291">
    <property type="term" value="F:sphingosine N-acyltransferase activity"/>
    <property type="evidence" value="ECO:0007669"/>
    <property type="project" value="InterPro"/>
</dbReference>
<feature type="transmembrane region" description="Helical" evidence="11">
    <location>
        <begin position="308"/>
        <end position="334"/>
    </location>
</feature>
<evidence type="ECO:0000256" key="5">
    <source>
        <dbReference type="ARBA" id="ARBA00022824"/>
    </source>
</evidence>
<feature type="region of interest" description="Disordered" evidence="10">
    <location>
        <begin position="395"/>
        <end position="437"/>
    </location>
</feature>
<feature type="transmembrane region" description="Helical" evidence="11">
    <location>
        <begin position="180"/>
        <end position="205"/>
    </location>
</feature>
<feature type="compositionally biased region" description="Acidic residues" evidence="10">
    <location>
        <begin position="397"/>
        <end position="407"/>
    </location>
</feature>
<dbReference type="InterPro" id="IPR006634">
    <property type="entry name" value="TLC-dom"/>
</dbReference>
<evidence type="ECO:0000259" key="12">
    <source>
        <dbReference type="PROSITE" id="PS50922"/>
    </source>
</evidence>
<feature type="region of interest" description="Disordered" evidence="10">
    <location>
        <begin position="1"/>
        <end position="48"/>
    </location>
</feature>
<evidence type="ECO:0000256" key="3">
    <source>
        <dbReference type="ARBA" id="ARBA00022679"/>
    </source>
</evidence>
<evidence type="ECO:0000256" key="7">
    <source>
        <dbReference type="ARBA" id="ARBA00023136"/>
    </source>
</evidence>
<evidence type="ECO:0000256" key="4">
    <source>
        <dbReference type="ARBA" id="ARBA00022692"/>
    </source>
</evidence>
<dbReference type="GeneID" id="59346621"/>